<dbReference type="Proteomes" id="UP001159363">
    <property type="component" value="Chromosome 3"/>
</dbReference>
<reference evidence="2 3" key="1">
    <citation type="submission" date="2023-02" db="EMBL/GenBank/DDBJ databases">
        <title>LHISI_Scaffold_Assembly.</title>
        <authorList>
            <person name="Stuart O.P."/>
            <person name="Cleave R."/>
            <person name="Magrath M.J.L."/>
            <person name="Mikheyev A.S."/>
        </authorList>
    </citation>
    <scope>NUCLEOTIDE SEQUENCE [LARGE SCALE GENOMIC DNA]</scope>
    <source>
        <strain evidence="2">Daus_M_001</strain>
        <tissue evidence="2">Leg muscle</tissue>
    </source>
</reference>
<proteinExistence type="predicted"/>
<feature type="region of interest" description="Disordered" evidence="1">
    <location>
        <begin position="301"/>
        <end position="321"/>
    </location>
</feature>
<comment type="caution">
    <text evidence="2">The sequence shown here is derived from an EMBL/GenBank/DDBJ whole genome shotgun (WGS) entry which is preliminary data.</text>
</comment>
<protein>
    <submittedName>
        <fullName evidence="2">Uncharacterized protein</fullName>
    </submittedName>
</protein>
<organism evidence="2 3">
    <name type="scientific">Dryococelus australis</name>
    <dbReference type="NCBI Taxonomy" id="614101"/>
    <lineage>
        <taxon>Eukaryota</taxon>
        <taxon>Metazoa</taxon>
        <taxon>Ecdysozoa</taxon>
        <taxon>Arthropoda</taxon>
        <taxon>Hexapoda</taxon>
        <taxon>Insecta</taxon>
        <taxon>Pterygota</taxon>
        <taxon>Neoptera</taxon>
        <taxon>Polyneoptera</taxon>
        <taxon>Phasmatodea</taxon>
        <taxon>Verophasmatodea</taxon>
        <taxon>Anareolatae</taxon>
        <taxon>Phasmatidae</taxon>
        <taxon>Eurycanthinae</taxon>
        <taxon>Dryococelus</taxon>
    </lineage>
</organism>
<evidence type="ECO:0000256" key="1">
    <source>
        <dbReference type="SAM" id="MobiDB-lite"/>
    </source>
</evidence>
<feature type="compositionally biased region" description="Basic and acidic residues" evidence="1">
    <location>
        <begin position="164"/>
        <end position="179"/>
    </location>
</feature>
<gene>
    <name evidence="2" type="ORF">PR048_008425</name>
</gene>
<evidence type="ECO:0000313" key="2">
    <source>
        <dbReference type="EMBL" id="KAJ8888931.1"/>
    </source>
</evidence>
<name>A0ABQ9HX29_9NEOP</name>
<evidence type="ECO:0000313" key="3">
    <source>
        <dbReference type="Proteomes" id="UP001159363"/>
    </source>
</evidence>
<accession>A0ABQ9HX29</accession>
<feature type="region of interest" description="Disordered" evidence="1">
    <location>
        <begin position="161"/>
        <end position="194"/>
    </location>
</feature>
<dbReference type="EMBL" id="JARBHB010000003">
    <property type="protein sequence ID" value="KAJ8888931.1"/>
    <property type="molecule type" value="Genomic_DNA"/>
</dbReference>
<keyword evidence="3" id="KW-1185">Reference proteome</keyword>
<sequence>MKGREKREIPEKTRRPICENQVTRLGIQGAEEEWCVGPLASCFTRKLVLTSSGRWELRCDPLISTELWAGSGAAWRGVGNGRGLEGGRDIWNLVAALRGFLCATPAAGCCVWTTQLVPWPLVSVLTHLSPALSSARIVSSPHPGGTSPSRYLSLLRRSPSMCLPHRDTRNRTSPGKDKSPPPTSLRPGDTRSSSVAIVKIIRDRGDSGSITSGVSQTRVSAQVKRGSRCWPAGFLRDLPFSPPLLSLTVPSPRFTPSALRPQPVIEVSMEQRRNEREGETGDHQENPPTNCIVWHDSHMRKSGVTRPGIEPGSPWGGGAAG</sequence>